<dbReference type="InterPro" id="IPR003877">
    <property type="entry name" value="SPRY_dom"/>
</dbReference>
<dbReference type="PROSITE" id="PS50188">
    <property type="entry name" value="B302_SPRY"/>
    <property type="match status" value="1"/>
</dbReference>
<evidence type="ECO:0000313" key="12">
    <source>
        <dbReference type="Proteomes" id="UP000770717"/>
    </source>
</evidence>
<feature type="domain" description="RING-type" evidence="8">
    <location>
        <begin position="31"/>
        <end position="72"/>
    </location>
</feature>
<dbReference type="Pfam" id="PF15227">
    <property type="entry name" value="zf-C3HC4_4"/>
    <property type="match status" value="1"/>
</dbReference>
<dbReference type="InterPro" id="IPR001870">
    <property type="entry name" value="B30.2/SPRY"/>
</dbReference>
<evidence type="ECO:0000256" key="1">
    <source>
        <dbReference type="ARBA" id="ARBA00022723"/>
    </source>
</evidence>
<dbReference type="Proteomes" id="UP000770717">
    <property type="component" value="Unassembled WGS sequence"/>
</dbReference>
<dbReference type="SMART" id="SM00589">
    <property type="entry name" value="PRY"/>
    <property type="match status" value="1"/>
</dbReference>
<dbReference type="PROSITE" id="PS50119">
    <property type="entry name" value="ZF_BBOX"/>
    <property type="match status" value="1"/>
</dbReference>
<dbReference type="Gene3D" id="3.30.40.10">
    <property type="entry name" value="Zinc/RING finger domain, C3HC4 (zinc finger)"/>
    <property type="match status" value="1"/>
</dbReference>
<dbReference type="CDD" id="cd13733">
    <property type="entry name" value="SPRY_PRY_C-I_1"/>
    <property type="match status" value="1"/>
</dbReference>
<evidence type="ECO:0000256" key="5">
    <source>
        <dbReference type="ARBA" id="ARBA00053889"/>
    </source>
</evidence>
<reference evidence="11" key="1">
    <citation type="thesis" date="2020" institute="ProQuest LLC" country="789 East Eisenhower Parkway, Ann Arbor, MI, USA">
        <title>Comparative Genomics and Chromosome Evolution.</title>
        <authorList>
            <person name="Mudd A.B."/>
        </authorList>
    </citation>
    <scope>NUCLEOTIDE SEQUENCE</scope>
    <source>
        <strain evidence="11">HN-11 Male</strain>
        <tissue evidence="11">Kidney and liver</tissue>
    </source>
</reference>
<dbReference type="SUPFAM" id="SSF57850">
    <property type="entry name" value="RING/U-box"/>
    <property type="match status" value="1"/>
</dbReference>
<keyword evidence="12" id="KW-1185">Reference proteome</keyword>
<dbReference type="CDD" id="cd16594">
    <property type="entry name" value="RING-HC_TRIM7-like_C-IV"/>
    <property type="match status" value="1"/>
</dbReference>
<dbReference type="InterPro" id="IPR001841">
    <property type="entry name" value="Znf_RING"/>
</dbReference>
<dbReference type="OrthoDB" id="654191at2759"/>
<keyword evidence="7" id="KW-0732">Signal</keyword>
<dbReference type="InterPro" id="IPR013320">
    <property type="entry name" value="ConA-like_dom_sf"/>
</dbReference>
<evidence type="ECO:0000259" key="8">
    <source>
        <dbReference type="PROSITE" id="PS50089"/>
    </source>
</evidence>
<feature type="chain" id="PRO_5035204921" evidence="7">
    <location>
        <begin position="18"/>
        <end position="468"/>
    </location>
</feature>
<comment type="function">
    <text evidence="5">Transcription factor that determines dorsal-ventral body axis.</text>
</comment>
<keyword evidence="2 6" id="KW-0863">Zinc-finger</keyword>
<dbReference type="PANTHER" id="PTHR24103">
    <property type="entry name" value="E3 UBIQUITIN-PROTEIN LIGASE TRIM"/>
    <property type="match status" value="1"/>
</dbReference>
<dbReference type="AlphaFoldDB" id="A0A8J6KKJ2"/>
<dbReference type="SMART" id="SM00184">
    <property type="entry name" value="RING"/>
    <property type="match status" value="1"/>
</dbReference>
<dbReference type="InterPro" id="IPR006574">
    <property type="entry name" value="PRY"/>
</dbReference>
<dbReference type="CDD" id="cd19760">
    <property type="entry name" value="Bbox2_TRIM4-like"/>
    <property type="match status" value="1"/>
</dbReference>
<dbReference type="Pfam" id="PF13765">
    <property type="entry name" value="PRY"/>
    <property type="match status" value="1"/>
</dbReference>
<proteinExistence type="predicted"/>
<dbReference type="InterPro" id="IPR050143">
    <property type="entry name" value="TRIM/RBCC"/>
</dbReference>
<dbReference type="SMART" id="SM00336">
    <property type="entry name" value="BBOX"/>
    <property type="match status" value="1"/>
</dbReference>
<dbReference type="SUPFAM" id="SSF49899">
    <property type="entry name" value="Concanavalin A-like lectins/glucanases"/>
    <property type="match status" value="1"/>
</dbReference>
<evidence type="ECO:0000313" key="11">
    <source>
        <dbReference type="EMBL" id="KAG9491674.1"/>
    </source>
</evidence>
<keyword evidence="1" id="KW-0479">Metal-binding</keyword>
<dbReference type="SMART" id="SM00449">
    <property type="entry name" value="SPRY"/>
    <property type="match status" value="1"/>
</dbReference>
<sequence>MLEITACLCFLLVMASGGTNHVKDLQDELTCPICLDNFTDPVSIQCGHNFCRACISQTWKGIRNNFLCPQCRKVSRWKFLRPNRVVESVVEISARLIAGSKENQKKCKKHQEPLKLYCKTDAKEICMVCRESAYHRSHTVVPVEETTKEFEGEVQDHLQALRKKLDEVGQLKAEEDKTALQLQAEVLQKRKLMTASFEGLRQLLIDEETSFNHRLENLEMRIKQRRDESVSRLNEQLSSLQKVIGELEKNVPVSKSQTSQDQKALVNGHSLEVSHTKPGIHRRTGNRSLDYFMSFHVLLFLDLKTVNPNLFVTFDRKCVKYHEEPRNLTSCPERFDVKPCVLATTGFRVGKHYWEVDVGGGIYWTIGIAKQSVCRKDVFRIKPENGIWAIGLLGMFTDRYYAFTNPDTLLNPKGQPERVGVFLNCDEGFLSFYNSLTLEHLFTFNFQAPEKVFPFFCVGALGTELRLY</sequence>
<evidence type="ECO:0000256" key="3">
    <source>
        <dbReference type="ARBA" id="ARBA00022833"/>
    </source>
</evidence>
<dbReference type="InterPro" id="IPR013083">
    <property type="entry name" value="Znf_RING/FYVE/PHD"/>
</dbReference>
<organism evidence="11 12">
    <name type="scientific">Eleutherodactylus coqui</name>
    <name type="common">Puerto Rican coqui</name>
    <dbReference type="NCBI Taxonomy" id="57060"/>
    <lineage>
        <taxon>Eukaryota</taxon>
        <taxon>Metazoa</taxon>
        <taxon>Chordata</taxon>
        <taxon>Craniata</taxon>
        <taxon>Vertebrata</taxon>
        <taxon>Euteleostomi</taxon>
        <taxon>Amphibia</taxon>
        <taxon>Batrachia</taxon>
        <taxon>Anura</taxon>
        <taxon>Neobatrachia</taxon>
        <taxon>Hyloidea</taxon>
        <taxon>Eleutherodactylidae</taxon>
        <taxon>Eleutherodactylinae</taxon>
        <taxon>Eleutherodactylus</taxon>
        <taxon>Eleutherodactylus</taxon>
    </lineage>
</organism>
<evidence type="ECO:0000256" key="7">
    <source>
        <dbReference type="SAM" id="SignalP"/>
    </source>
</evidence>
<dbReference type="PROSITE" id="PS50089">
    <property type="entry name" value="ZF_RING_2"/>
    <property type="match status" value="1"/>
</dbReference>
<dbReference type="Pfam" id="PF00643">
    <property type="entry name" value="zf-B_box"/>
    <property type="match status" value="1"/>
</dbReference>
<feature type="domain" description="B box-type" evidence="9">
    <location>
        <begin position="102"/>
        <end position="143"/>
    </location>
</feature>
<evidence type="ECO:0000256" key="6">
    <source>
        <dbReference type="PROSITE-ProRule" id="PRU00024"/>
    </source>
</evidence>
<dbReference type="PRINTS" id="PR01407">
    <property type="entry name" value="BUTYPHLNCDUF"/>
</dbReference>
<feature type="signal peptide" evidence="7">
    <location>
        <begin position="1"/>
        <end position="17"/>
    </location>
</feature>
<name>A0A8J6KKJ2_ELECQ</name>
<evidence type="ECO:0000256" key="4">
    <source>
        <dbReference type="ARBA" id="ARBA00023054"/>
    </source>
</evidence>
<dbReference type="FunFam" id="2.60.120.920:FF:000004">
    <property type="entry name" value="Butyrophilin subfamily 1 member A1"/>
    <property type="match status" value="1"/>
</dbReference>
<protein>
    <submittedName>
        <fullName evidence="11">Uncharacterized protein</fullName>
    </submittedName>
</protein>
<dbReference type="InterPro" id="IPR017907">
    <property type="entry name" value="Znf_RING_CS"/>
</dbReference>
<dbReference type="Gene3D" id="3.30.160.60">
    <property type="entry name" value="Classic Zinc Finger"/>
    <property type="match status" value="1"/>
</dbReference>
<dbReference type="GO" id="GO:0008270">
    <property type="term" value="F:zinc ion binding"/>
    <property type="evidence" value="ECO:0007669"/>
    <property type="project" value="UniProtKB-KW"/>
</dbReference>
<evidence type="ECO:0000259" key="10">
    <source>
        <dbReference type="PROSITE" id="PS50188"/>
    </source>
</evidence>
<dbReference type="SUPFAM" id="SSF57845">
    <property type="entry name" value="B-box zinc-binding domain"/>
    <property type="match status" value="1"/>
</dbReference>
<dbReference type="InterPro" id="IPR003879">
    <property type="entry name" value="Butyrophylin_SPRY"/>
</dbReference>
<feature type="domain" description="B30.2/SPRY" evidence="10">
    <location>
        <begin position="279"/>
        <end position="468"/>
    </location>
</feature>
<dbReference type="EMBL" id="WNTK01000001">
    <property type="protein sequence ID" value="KAG9491674.1"/>
    <property type="molecule type" value="Genomic_DNA"/>
</dbReference>
<comment type="caution">
    <text evidence="11">The sequence shown here is derived from an EMBL/GenBank/DDBJ whole genome shotgun (WGS) entry which is preliminary data.</text>
</comment>
<accession>A0A8J6KKJ2</accession>
<keyword evidence="3" id="KW-0862">Zinc</keyword>
<dbReference type="InterPro" id="IPR043136">
    <property type="entry name" value="B30.2/SPRY_sf"/>
</dbReference>
<dbReference type="Pfam" id="PF00622">
    <property type="entry name" value="SPRY"/>
    <property type="match status" value="1"/>
</dbReference>
<dbReference type="PROSITE" id="PS00518">
    <property type="entry name" value="ZF_RING_1"/>
    <property type="match status" value="1"/>
</dbReference>
<evidence type="ECO:0000259" key="9">
    <source>
        <dbReference type="PROSITE" id="PS50119"/>
    </source>
</evidence>
<evidence type="ECO:0000256" key="2">
    <source>
        <dbReference type="ARBA" id="ARBA00022771"/>
    </source>
</evidence>
<gene>
    <name evidence="11" type="ORF">GDO78_000271</name>
</gene>
<dbReference type="Gene3D" id="2.60.120.920">
    <property type="match status" value="1"/>
</dbReference>
<dbReference type="InterPro" id="IPR000315">
    <property type="entry name" value="Znf_B-box"/>
</dbReference>
<keyword evidence="4" id="KW-0175">Coiled coil</keyword>